<dbReference type="PANTHER" id="PTHR42723">
    <property type="entry name" value="CHLOROPHYLL SYNTHASE"/>
    <property type="match status" value="1"/>
</dbReference>
<dbReference type="STRING" id="1314781.A0A165K7P0"/>
<reference evidence="5 6" key="1">
    <citation type="journal article" date="2016" name="Mol. Biol. Evol.">
        <title>Comparative Genomics of Early-Diverging Mushroom-Forming Fungi Provides Insights into the Origins of Lignocellulose Decay Capabilities.</title>
        <authorList>
            <person name="Nagy L.G."/>
            <person name="Riley R."/>
            <person name="Tritt A."/>
            <person name="Adam C."/>
            <person name="Daum C."/>
            <person name="Floudas D."/>
            <person name="Sun H."/>
            <person name="Yadav J.S."/>
            <person name="Pangilinan J."/>
            <person name="Larsson K.H."/>
            <person name="Matsuura K."/>
            <person name="Barry K."/>
            <person name="Labutti K."/>
            <person name="Kuo R."/>
            <person name="Ohm R.A."/>
            <person name="Bhattacharya S.S."/>
            <person name="Shirouzu T."/>
            <person name="Yoshinaga Y."/>
            <person name="Martin F.M."/>
            <person name="Grigoriev I.V."/>
            <person name="Hibbett D.S."/>
        </authorList>
    </citation>
    <scope>NUCLEOTIDE SEQUENCE [LARGE SCALE GENOMIC DNA]</scope>
    <source>
        <strain evidence="5 6">HHB12029</strain>
    </source>
</reference>
<proteinExistence type="predicted"/>
<evidence type="ECO:0000256" key="4">
    <source>
        <dbReference type="ARBA" id="ARBA00023136"/>
    </source>
</evidence>
<dbReference type="EMBL" id="KV425949">
    <property type="protein sequence ID" value="KZV95924.1"/>
    <property type="molecule type" value="Genomic_DNA"/>
</dbReference>
<evidence type="ECO:0000256" key="1">
    <source>
        <dbReference type="ARBA" id="ARBA00004141"/>
    </source>
</evidence>
<keyword evidence="6" id="KW-1185">Reference proteome</keyword>
<comment type="subcellular location">
    <subcellularLocation>
        <location evidence="1">Membrane</location>
        <topology evidence="1">Multi-pass membrane protein</topology>
    </subcellularLocation>
</comment>
<dbReference type="InterPro" id="IPR000537">
    <property type="entry name" value="UbiA_prenyltransferase"/>
</dbReference>
<dbReference type="CDD" id="cd13965">
    <property type="entry name" value="PT_UbiA_3"/>
    <property type="match status" value="1"/>
</dbReference>
<evidence type="ECO:0000313" key="5">
    <source>
        <dbReference type="EMBL" id="KZV95924.1"/>
    </source>
</evidence>
<evidence type="ECO:0000256" key="2">
    <source>
        <dbReference type="ARBA" id="ARBA00022692"/>
    </source>
</evidence>
<dbReference type="InterPro" id="IPR050475">
    <property type="entry name" value="Prenyltransferase_related"/>
</dbReference>
<sequence>MLAKLGYHAHTLFLFTYSDYKTIFIPVSVFAAATAPVSSITRFGTALIWLWLHLLQFDVSNQYTTAKEDAANKPWRPMPSGRLSREHATVLRWSLLIACNLLSITIATCAGTPDVICISTAMSIAILAHNEVGLAQNWLGKNVCCAVGYMVLEAGTTLITSTTLSLSDDAKLSILISALVIASTIQVQDFPDVEGDLAMGRKTFPIAFPRFSRLATSVTLAAWSLAMGWIWQLHQVMHVTISSLGLWVAIRVLLGGGPAYDRVTYVHYNLWLVASHLLPIASRLV</sequence>
<dbReference type="PANTHER" id="PTHR42723:SF1">
    <property type="entry name" value="CHLOROPHYLL SYNTHASE, CHLOROPLASTIC"/>
    <property type="match status" value="1"/>
</dbReference>
<dbReference type="AlphaFoldDB" id="A0A165K7P0"/>
<dbReference type="OrthoDB" id="434972at2759"/>
<gene>
    <name evidence="5" type="ORF">EXIGLDRAFT_609893</name>
</gene>
<accession>A0A165K7P0</accession>
<dbReference type="GO" id="GO:0016020">
    <property type="term" value="C:membrane"/>
    <property type="evidence" value="ECO:0007669"/>
    <property type="project" value="UniProtKB-SubCell"/>
</dbReference>
<dbReference type="Pfam" id="PF01040">
    <property type="entry name" value="UbiA"/>
    <property type="match status" value="1"/>
</dbReference>
<keyword evidence="3" id="KW-1133">Transmembrane helix</keyword>
<dbReference type="GO" id="GO:0016765">
    <property type="term" value="F:transferase activity, transferring alkyl or aryl (other than methyl) groups"/>
    <property type="evidence" value="ECO:0007669"/>
    <property type="project" value="InterPro"/>
</dbReference>
<keyword evidence="4" id="KW-0472">Membrane</keyword>
<keyword evidence="2" id="KW-0812">Transmembrane</keyword>
<dbReference type="InParanoid" id="A0A165K7P0"/>
<organism evidence="5 6">
    <name type="scientific">Exidia glandulosa HHB12029</name>
    <dbReference type="NCBI Taxonomy" id="1314781"/>
    <lineage>
        <taxon>Eukaryota</taxon>
        <taxon>Fungi</taxon>
        <taxon>Dikarya</taxon>
        <taxon>Basidiomycota</taxon>
        <taxon>Agaricomycotina</taxon>
        <taxon>Agaricomycetes</taxon>
        <taxon>Auriculariales</taxon>
        <taxon>Exidiaceae</taxon>
        <taxon>Exidia</taxon>
    </lineage>
</organism>
<dbReference type="Gene3D" id="1.10.357.140">
    <property type="entry name" value="UbiA prenyltransferase"/>
    <property type="match status" value="1"/>
</dbReference>
<evidence type="ECO:0008006" key="7">
    <source>
        <dbReference type="Google" id="ProtNLM"/>
    </source>
</evidence>
<dbReference type="Proteomes" id="UP000077266">
    <property type="component" value="Unassembled WGS sequence"/>
</dbReference>
<evidence type="ECO:0000313" key="6">
    <source>
        <dbReference type="Proteomes" id="UP000077266"/>
    </source>
</evidence>
<evidence type="ECO:0000256" key="3">
    <source>
        <dbReference type="ARBA" id="ARBA00022989"/>
    </source>
</evidence>
<dbReference type="InterPro" id="IPR044878">
    <property type="entry name" value="UbiA_sf"/>
</dbReference>
<name>A0A165K7P0_EXIGL</name>
<protein>
    <recommendedName>
        <fullName evidence="7">UbiA prenyltransferase</fullName>
    </recommendedName>
</protein>